<accession>A0A5C8NLQ4</accession>
<keyword evidence="1" id="KW-0812">Transmembrane</keyword>
<dbReference type="RefSeq" id="WP_147684250.1">
    <property type="nucleotide sequence ID" value="NZ_VDUX01000002.1"/>
</dbReference>
<evidence type="ECO:0000259" key="2">
    <source>
        <dbReference type="Pfam" id="PF07811"/>
    </source>
</evidence>
<dbReference type="EMBL" id="VDUX01000002">
    <property type="protein sequence ID" value="TXL61997.1"/>
    <property type="molecule type" value="Genomic_DNA"/>
</dbReference>
<dbReference type="Pfam" id="PF07811">
    <property type="entry name" value="TadE"/>
    <property type="match status" value="1"/>
</dbReference>
<evidence type="ECO:0000313" key="4">
    <source>
        <dbReference type="Proteomes" id="UP000321571"/>
    </source>
</evidence>
<protein>
    <recommendedName>
        <fullName evidence="2">TadE-like domain-containing protein</fullName>
    </recommendedName>
</protein>
<evidence type="ECO:0000313" key="3">
    <source>
        <dbReference type="EMBL" id="TXL61997.1"/>
    </source>
</evidence>
<feature type="transmembrane region" description="Helical" evidence="1">
    <location>
        <begin position="26"/>
        <end position="47"/>
    </location>
</feature>
<dbReference type="AlphaFoldDB" id="A0A5C8NLQ4"/>
<organism evidence="3 4">
    <name type="scientific">Aeromicrobium terrae</name>
    <dbReference type="NCBI Taxonomy" id="2498846"/>
    <lineage>
        <taxon>Bacteria</taxon>
        <taxon>Bacillati</taxon>
        <taxon>Actinomycetota</taxon>
        <taxon>Actinomycetes</taxon>
        <taxon>Propionibacteriales</taxon>
        <taxon>Nocardioidaceae</taxon>
        <taxon>Aeromicrobium</taxon>
    </lineage>
</organism>
<keyword evidence="1" id="KW-0472">Membrane</keyword>
<keyword evidence="4" id="KW-1185">Reference proteome</keyword>
<proteinExistence type="predicted"/>
<dbReference type="Proteomes" id="UP000321571">
    <property type="component" value="Unassembled WGS sequence"/>
</dbReference>
<reference evidence="3 4" key="1">
    <citation type="submission" date="2019-06" db="EMBL/GenBank/DDBJ databases">
        <title>Aeromicrobium sp. nov., isolated from a maize field.</title>
        <authorList>
            <person name="Lin S.-Y."/>
            <person name="Tsai C.-F."/>
            <person name="Young C.-C."/>
        </authorList>
    </citation>
    <scope>NUCLEOTIDE SEQUENCE [LARGE SCALE GENOMIC DNA]</scope>
    <source>
        <strain evidence="3 4">CC-CFT486</strain>
    </source>
</reference>
<sequence length="120" mass="12238">MTARQGCRALGGKNEQGTSTLEVAGMAPLVALLVLILVQSAVTLYAVTTAQTAARQGARAMSQGDAPSGVVRGSVPDWMDVTTTTFGPGSGVKVVVDVPDLIPAMNLTITRKAVMPGDSP</sequence>
<comment type="caution">
    <text evidence="3">The sequence shown here is derived from an EMBL/GenBank/DDBJ whole genome shotgun (WGS) entry which is preliminary data.</text>
</comment>
<evidence type="ECO:0000256" key="1">
    <source>
        <dbReference type="SAM" id="Phobius"/>
    </source>
</evidence>
<name>A0A5C8NLQ4_9ACTN</name>
<dbReference type="InterPro" id="IPR012495">
    <property type="entry name" value="TadE-like_dom"/>
</dbReference>
<keyword evidence="1" id="KW-1133">Transmembrane helix</keyword>
<feature type="domain" description="TadE-like" evidence="2">
    <location>
        <begin position="17"/>
        <end position="59"/>
    </location>
</feature>
<gene>
    <name evidence="3" type="ORF">FHP06_04600</name>
</gene>